<organism evidence="7 8">
    <name type="scientific">Plantactinospora mayteni</name>
    <dbReference type="NCBI Taxonomy" id="566021"/>
    <lineage>
        <taxon>Bacteria</taxon>
        <taxon>Bacillati</taxon>
        <taxon>Actinomycetota</taxon>
        <taxon>Actinomycetes</taxon>
        <taxon>Micromonosporales</taxon>
        <taxon>Micromonosporaceae</taxon>
        <taxon>Plantactinospora</taxon>
    </lineage>
</organism>
<name>A0ABQ4F2J2_9ACTN</name>
<keyword evidence="3" id="KW-0731">Sigma factor</keyword>
<protein>
    <submittedName>
        <fullName evidence="7">RNA polymerase sigma24 factor</fullName>
    </submittedName>
</protein>
<sequence>MLFRNSDKAAADEEYTTYVRATMDRWRRVAYLMAGDWDRGDDVLQQVLTELYRNWSRARKADSLDALVRTMLLRRFIDGQRLGWARVRLGTELPERAATTGTDPTDRLDLATALRHVAPRQRAVLVLRYLHDLSVAETAKALNCSPGTVQSQARKGLERMRRLLPSETNTLRSQK</sequence>
<dbReference type="RefSeq" id="WP_239314010.1">
    <property type="nucleotide sequence ID" value="NZ_BAAAZQ010000035.1"/>
</dbReference>
<evidence type="ECO:0000256" key="3">
    <source>
        <dbReference type="ARBA" id="ARBA00023082"/>
    </source>
</evidence>
<dbReference type="PANTHER" id="PTHR43133">
    <property type="entry name" value="RNA POLYMERASE ECF-TYPE SIGMA FACTO"/>
    <property type="match status" value="1"/>
</dbReference>
<evidence type="ECO:0000256" key="4">
    <source>
        <dbReference type="ARBA" id="ARBA00023125"/>
    </source>
</evidence>
<dbReference type="Gene3D" id="1.10.10.10">
    <property type="entry name" value="Winged helix-like DNA-binding domain superfamily/Winged helix DNA-binding domain"/>
    <property type="match status" value="1"/>
</dbReference>
<dbReference type="InterPro" id="IPR013324">
    <property type="entry name" value="RNA_pol_sigma_r3/r4-like"/>
</dbReference>
<dbReference type="InterPro" id="IPR039425">
    <property type="entry name" value="RNA_pol_sigma-70-like"/>
</dbReference>
<proteinExistence type="inferred from homology"/>
<dbReference type="PANTHER" id="PTHR43133:SF50">
    <property type="entry name" value="ECF RNA POLYMERASE SIGMA FACTOR SIGM"/>
    <property type="match status" value="1"/>
</dbReference>
<dbReference type="InterPro" id="IPR013325">
    <property type="entry name" value="RNA_pol_sigma_r2"/>
</dbReference>
<dbReference type="SUPFAM" id="SSF88659">
    <property type="entry name" value="Sigma3 and sigma4 domains of RNA polymerase sigma factors"/>
    <property type="match status" value="1"/>
</dbReference>
<evidence type="ECO:0000256" key="2">
    <source>
        <dbReference type="ARBA" id="ARBA00023015"/>
    </source>
</evidence>
<reference evidence="7 8" key="1">
    <citation type="submission" date="2021-01" db="EMBL/GenBank/DDBJ databases">
        <title>Whole genome shotgun sequence of Plantactinospora mayteni NBRC 109088.</title>
        <authorList>
            <person name="Komaki H."/>
            <person name="Tamura T."/>
        </authorList>
    </citation>
    <scope>NUCLEOTIDE SEQUENCE [LARGE SCALE GENOMIC DNA]</scope>
    <source>
        <strain evidence="7 8">NBRC 109088</strain>
    </source>
</reference>
<evidence type="ECO:0000256" key="1">
    <source>
        <dbReference type="ARBA" id="ARBA00010641"/>
    </source>
</evidence>
<dbReference type="InterPro" id="IPR014284">
    <property type="entry name" value="RNA_pol_sigma-70_dom"/>
</dbReference>
<evidence type="ECO:0000313" key="7">
    <source>
        <dbReference type="EMBL" id="GIH01132.1"/>
    </source>
</evidence>
<keyword evidence="4" id="KW-0238">DNA-binding</keyword>
<dbReference type="SUPFAM" id="SSF88946">
    <property type="entry name" value="Sigma2 domain of RNA polymerase sigma factors"/>
    <property type="match status" value="1"/>
</dbReference>
<keyword evidence="8" id="KW-1185">Reference proteome</keyword>
<comment type="similarity">
    <text evidence="1">Belongs to the sigma-70 factor family. ECF subfamily.</text>
</comment>
<evidence type="ECO:0000313" key="8">
    <source>
        <dbReference type="Proteomes" id="UP000621500"/>
    </source>
</evidence>
<dbReference type="NCBIfam" id="TIGR02937">
    <property type="entry name" value="sigma70-ECF"/>
    <property type="match status" value="1"/>
</dbReference>
<dbReference type="Pfam" id="PF08281">
    <property type="entry name" value="Sigma70_r4_2"/>
    <property type="match status" value="1"/>
</dbReference>
<dbReference type="CDD" id="cd06171">
    <property type="entry name" value="Sigma70_r4"/>
    <property type="match status" value="1"/>
</dbReference>
<accession>A0ABQ4F2J2</accession>
<dbReference type="InterPro" id="IPR036388">
    <property type="entry name" value="WH-like_DNA-bd_sf"/>
</dbReference>
<dbReference type="InterPro" id="IPR013249">
    <property type="entry name" value="RNA_pol_sigma70_r4_t2"/>
</dbReference>
<gene>
    <name evidence="7" type="ORF">Pma05_77040</name>
</gene>
<comment type="caution">
    <text evidence="7">The sequence shown here is derived from an EMBL/GenBank/DDBJ whole genome shotgun (WGS) entry which is preliminary data.</text>
</comment>
<dbReference type="Proteomes" id="UP000621500">
    <property type="component" value="Unassembled WGS sequence"/>
</dbReference>
<dbReference type="EMBL" id="BONX01000065">
    <property type="protein sequence ID" value="GIH01132.1"/>
    <property type="molecule type" value="Genomic_DNA"/>
</dbReference>
<keyword evidence="2" id="KW-0805">Transcription regulation</keyword>
<dbReference type="Gene3D" id="1.10.1740.10">
    <property type="match status" value="1"/>
</dbReference>
<feature type="domain" description="RNA polymerase sigma factor 70 region 4 type 2" evidence="6">
    <location>
        <begin position="108"/>
        <end position="160"/>
    </location>
</feature>
<evidence type="ECO:0000256" key="5">
    <source>
        <dbReference type="ARBA" id="ARBA00023163"/>
    </source>
</evidence>
<evidence type="ECO:0000259" key="6">
    <source>
        <dbReference type="Pfam" id="PF08281"/>
    </source>
</evidence>
<keyword evidence="5" id="KW-0804">Transcription</keyword>